<feature type="domain" description="PPIase FKBP-type" evidence="4">
    <location>
        <begin position="53"/>
        <end position="141"/>
    </location>
</feature>
<evidence type="ECO:0000256" key="2">
    <source>
        <dbReference type="PROSITE-ProRule" id="PRU00277"/>
    </source>
</evidence>
<dbReference type="Proteomes" id="UP000036681">
    <property type="component" value="Unplaced"/>
</dbReference>
<feature type="signal peptide" evidence="3">
    <location>
        <begin position="1"/>
        <end position="18"/>
    </location>
</feature>
<dbReference type="GO" id="GO:0005783">
    <property type="term" value="C:endoplasmic reticulum"/>
    <property type="evidence" value="ECO:0007669"/>
    <property type="project" value="TreeGrafter"/>
</dbReference>
<feature type="domain" description="PPIase FKBP-type" evidence="4">
    <location>
        <begin position="174"/>
        <end position="282"/>
    </location>
</feature>
<evidence type="ECO:0000259" key="4">
    <source>
        <dbReference type="PROSITE" id="PS50059"/>
    </source>
</evidence>
<sequence>MFALITLIVVTYAIFGFAADGEQKMSWKDDDGLEVKIIKPVKPEKCKIKSQIGDIVDQFYKLTDKDGKEIGSNFGKKPYVFTLGKGEVIPGMDRAMMGMCIGEKRKVVIPPELGFGSRGRERDSIKGDQTLYYTVQLIDIFRPVPGPKWTEEDGLQIEVTHKIDEEKCRLSEPGDTIHQHYTLHLEDGTFIDSSHNRNAPFIFKLGAGQVIAGMDRAMTKMCEGERRKVVIAGMDRAMTKMCEGERRKVVIPSDLGYGDNGRKPNIPGKATLYFDIELHKLIKHDEL</sequence>
<dbReference type="SUPFAM" id="SSF54534">
    <property type="entry name" value="FKBP-like"/>
    <property type="match status" value="3"/>
</dbReference>
<keyword evidence="3" id="KW-0732">Signal</keyword>
<evidence type="ECO:0000256" key="1">
    <source>
        <dbReference type="ARBA" id="ARBA00022737"/>
    </source>
</evidence>
<dbReference type="InterPro" id="IPR051989">
    <property type="entry name" value="FKBP-like_isomerase"/>
</dbReference>
<keyword evidence="1" id="KW-0677">Repeat</keyword>
<feature type="chain" id="PRO_5005656724" description="peptidylprolyl isomerase" evidence="3">
    <location>
        <begin position="19"/>
        <end position="287"/>
    </location>
</feature>
<proteinExistence type="predicted"/>
<dbReference type="Pfam" id="PF00254">
    <property type="entry name" value="FKBP_C"/>
    <property type="match status" value="2"/>
</dbReference>
<name>A0A0M3I9A1_ASCLU</name>
<evidence type="ECO:0000313" key="6">
    <source>
        <dbReference type="WBParaSite" id="ALUE_0001401201-mRNA-1"/>
    </source>
</evidence>
<comment type="catalytic activity">
    <reaction evidence="2">
        <text>[protein]-peptidylproline (omega=180) = [protein]-peptidylproline (omega=0)</text>
        <dbReference type="Rhea" id="RHEA:16237"/>
        <dbReference type="Rhea" id="RHEA-COMP:10747"/>
        <dbReference type="Rhea" id="RHEA-COMP:10748"/>
        <dbReference type="ChEBI" id="CHEBI:83833"/>
        <dbReference type="ChEBI" id="CHEBI:83834"/>
        <dbReference type="EC" id="5.2.1.8"/>
    </reaction>
</comment>
<dbReference type="InterPro" id="IPR001179">
    <property type="entry name" value="PPIase_FKBP_dom"/>
</dbReference>
<keyword evidence="5" id="KW-1185">Reference proteome</keyword>
<accession>A0A0M3I9A1</accession>
<keyword evidence="2" id="KW-0697">Rotamase</keyword>
<dbReference type="GO" id="GO:0003755">
    <property type="term" value="F:peptidyl-prolyl cis-trans isomerase activity"/>
    <property type="evidence" value="ECO:0007669"/>
    <property type="project" value="UniProtKB-KW"/>
</dbReference>
<dbReference type="PANTHER" id="PTHR46046:SF6">
    <property type="entry name" value="PEPTIDYLPROLYL ISOMERASE"/>
    <property type="match status" value="1"/>
</dbReference>
<dbReference type="Gene3D" id="3.10.50.40">
    <property type="match status" value="3"/>
</dbReference>
<dbReference type="EC" id="5.2.1.8" evidence="2"/>
<evidence type="ECO:0000256" key="3">
    <source>
        <dbReference type="SAM" id="SignalP"/>
    </source>
</evidence>
<dbReference type="PROSITE" id="PS50059">
    <property type="entry name" value="FKBP_PPIASE"/>
    <property type="match status" value="2"/>
</dbReference>
<reference evidence="6" key="1">
    <citation type="submission" date="2017-02" db="UniProtKB">
        <authorList>
            <consortium name="WormBaseParasite"/>
        </authorList>
    </citation>
    <scope>IDENTIFICATION</scope>
</reference>
<dbReference type="PANTHER" id="PTHR46046">
    <property type="entry name" value="PEPTIDYLPROLYL ISOMERASE"/>
    <property type="match status" value="1"/>
</dbReference>
<dbReference type="InterPro" id="IPR046357">
    <property type="entry name" value="PPIase_dom_sf"/>
</dbReference>
<dbReference type="WBParaSite" id="ALUE_0001401201-mRNA-1">
    <property type="protein sequence ID" value="ALUE_0001401201-mRNA-1"/>
    <property type="gene ID" value="ALUE_0001401201"/>
</dbReference>
<protein>
    <recommendedName>
        <fullName evidence="2">peptidylprolyl isomerase</fullName>
        <ecNumber evidence="2">5.2.1.8</ecNumber>
    </recommendedName>
</protein>
<dbReference type="AlphaFoldDB" id="A0A0M3I9A1"/>
<keyword evidence="2" id="KW-0413">Isomerase</keyword>
<organism evidence="5 6">
    <name type="scientific">Ascaris lumbricoides</name>
    <name type="common">Giant roundworm</name>
    <dbReference type="NCBI Taxonomy" id="6252"/>
    <lineage>
        <taxon>Eukaryota</taxon>
        <taxon>Metazoa</taxon>
        <taxon>Ecdysozoa</taxon>
        <taxon>Nematoda</taxon>
        <taxon>Chromadorea</taxon>
        <taxon>Rhabditida</taxon>
        <taxon>Spirurina</taxon>
        <taxon>Ascaridomorpha</taxon>
        <taxon>Ascaridoidea</taxon>
        <taxon>Ascarididae</taxon>
        <taxon>Ascaris</taxon>
    </lineage>
</organism>
<evidence type="ECO:0000313" key="5">
    <source>
        <dbReference type="Proteomes" id="UP000036681"/>
    </source>
</evidence>